<keyword evidence="2" id="KW-1185">Reference proteome</keyword>
<dbReference type="Pfam" id="PF10750">
    <property type="entry name" value="DUF2536"/>
    <property type="match status" value="1"/>
</dbReference>
<reference evidence="1 2" key="1">
    <citation type="submission" date="2023-03" db="EMBL/GenBank/DDBJ databases">
        <title>Bacillus Genome Sequencing.</title>
        <authorList>
            <person name="Dunlap C."/>
        </authorList>
    </citation>
    <scope>NUCLEOTIDE SEQUENCE [LARGE SCALE GENOMIC DNA]</scope>
    <source>
        <strain evidence="1 2">B-23453</strain>
    </source>
</reference>
<evidence type="ECO:0000313" key="2">
    <source>
        <dbReference type="Proteomes" id="UP001341444"/>
    </source>
</evidence>
<dbReference type="RefSeq" id="WP_066261986.1">
    <property type="nucleotide sequence ID" value="NZ_JARMAB010000026.1"/>
</dbReference>
<organism evidence="1 2">
    <name type="scientific">Heyndrickxia acidicola</name>
    <dbReference type="NCBI Taxonomy" id="209389"/>
    <lineage>
        <taxon>Bacteria</taxon>
        <taxon>Bacillati</taxon>
        <taxon>Bacillota</taxon>
        <taxon>Bacilli</taxon>
        <taxon>Bacillales</taxon>
        <taxon>Bacillaceae</taxon>
        <taxon>Heyndrickxia</taxon>
    </lineage>
</organism>
<dbReference type="EMBL" id="JARMAB010000026">
    <property type="protein sequence ID" value="MED1204723.1"/>
    <property type="molecule type" value="Genomic_DNA"/>
</dbReference>
<gene>
    <name evidence="1" type="ORF">P4T90_16885</name>
</gene>
<sequence length="68" mass="8171">MNFQFEMIEDKIEFFEGTDLKMIEKKINDQIEYNRAIMLGVHSVSHQMHMDENGKTYYTAVVHFKIKK</sequence>
<accession>A0ABU6MK50</accession>
<dbReference type="Proteomes" id="UP001341444">
    <property type="component" value="Unassembled WGS sequence"/>
</dbReference>
<name>A0ABU6MK50_9BACI</name>
<comment type="caution">
    <text evidence="1">The sequence shown here is derived from an EMBL/GenBank/DDBJ whole genome shotgun (WGS) entry which is preliminary data.</text>
</comment>
<protein>
    <submittedName>
        <fullName evidence="1">YrzA family protein</fullName>
    </submittedName>
</protein>
<proteinExistence type="predicted"/>
<dbReference type="InterPro" id="IPR019686">
    <property type="entry name" value="DUF2536"/>
</dbReference>
<evidence type="ECO:0000313" key="1">
    <source>
        <dbReference type="EMBL" id="MED1204723.1"/>
    </source>
</evidence>